<gene>
    <name evidence="9" type="ORF">DCF17_00755</name>
</gene>
<organism evidence="9 10">
    <name type="scientific">Shackletoniella antarctica</name>
    <dbReference type="NCBI Taxonomy" id="268115"/>
    <lineage>
        <taxon>Bacteria</taxon>
        <taxon>Bacillati</taxon>
        <taxon>Cyanobacteriota</taxon>
        <taxon>Cyanophyceae</taxon>
        <taxon>Oculatellales</taxon>
        <taxon>Oculatellaceae</taxon>
        <taxon>Shackletoniella</taxon>
    </lineage>
</organism>
<evidence type="ECO:0000256" key="4">
    <source>
        <dbReference type="ARBA" id="ARBA00022692"/>
    </source>
</evidence>
<feature type="transmembrane region" description="Helical" evidence="7">
    <location>
        <begin position="138"/>
        <end position="156"/>
    </location>
</feature>
<comment type="caution">
    <text evidence="9">The sequence shown here is derived from an EMBL/GenBank/DDBJ whole genome shotgun (WGS) entry which is preliminary data.</text>
</comment>
<keyword evidence="6 7" id="KW-0472">Membrane</keyword>
<evidence type="ECO:0000256" key="6">
    <source>
        <dbReference type="ARBA" id="ARBA00023136"/>
    </source>
</evidence>
<dbReference type="GO" id="GO:0055085">
    <property type="term" value="P:transmembrane transport"/>
    <property type="evidence" value="ECO:0007669"/>
    <property type="project" value="InterPro"/>
</dbReference>
<accession>A0A2W4WKH6</accession>
<evidence type="ECO:0000256" key="5">
    <source>
        <dbReference type="ARBA" id="ARBA00022989"/>
    </source>
</evidence>
<evidence type="ECO:0000313" key="9">
    <source>
        <dbReference type="EMBL" id="PZO45614.1"/>
    </source>
</evidence>
<dbReference type="CDD" id="cd06261">
    <property type="entry name" value="TM_PBP2"/>
    <property type="match status" value="1"/>
</dbReference>
<feature type="transmembrane region" description="Helical" evidence="7">
    <location>
        <begin position="273"/>
        <end position="292"/>
    </location>
</feature>
<dbReference type="SUPFAM" id="SSF161098">
    <property type="entry name" value="MetI-like"/>
    <property type="match status" value="1"/>
</dbReference>
<dbReference type="InterPro" id="IPR035906">
    <property type="entry name" value="MetI-like_sf"/>
</dbReference>
<feature type="transmembrane region" description="Helical" evidence="7">
    <location>
        <begin position="98"/>
        <end position="126"/>
    </location>
</feature>
<evidence type="ECO:0000256" key="2">
    <source>
        <dbReference type="ARBA" id="ARBA00022448"/>
    </source>
</evidence>
<keyword evidence="5 7" id="KW-1133">Transmembrane helix</keyword>
<evidence type="ECO:0000313" key="10">
    <source>
        <dbReference type="Proteomes" id="UP000249081"/>
    </source>
</evidence>
<evidence type="ECO:0000256" key="3">
    <source>
        <dbReference type="ARBA" id="ARBA00022475"/>
    </source>
</evidence>
<comment type="subcellular location">
    <subcellularLocation>
        <location evidence="1 7">Cell membrane</location>
        <topology evidence="1 7">Multi-pass membrane protein</topology>
    </subcellularLocation>
</comment>
<dbReference type="AlphaFoldDB" id="A0A2W4WKH6"/>
<dbReference type="PANTHER" id="PTHR43386">
    <property type="entry name" value="OLIGOPEPTIDE TRANSPORT SYSTEM PERMEASE PROTEIN APPC"/>
    <property type="match status" value="1"/>
</dbReference>
<dbReference type="PANTHER" id="PTHR43386:SF23">
    <property type="entry name" value="ABC TRANSPORTER"/>
    <property type="match status" value="1"/>
</dbReference>
<name>A0A2W4WKH6_9CYAN</name>
<dbReference type="PROSITE" id="PS50928">
    <property type="entry name" value="ABC_TM1"/>
    <property type="match status" value="1"/>
</dbReference>
<dbReference type="EMBL" id="QBMN01000003">
    <property type="protein sequence ID" value="PZO45614.1"/>
    <property type="molecule type" value="Genomic_DNA"/>
</dbReference>
<dbReference type="Gene3D" id="1.10.3720.10">
    <property type="entry name" value="MetI-like"/>
    <property type="match status" value="1"/>
</dbReference>
<evidence type="ECO:0000256" key="1">
    <source>
        <dbReference type="ARBA" id="ARBA00004651"/>
    </source>
</evidence>
<reference evidence="10" key="1">
    <citation type="submission" date="2018-04" db="EMBL/GenBank/DDBJ databases">
        <authorList>
            <person name="Cornet L."/>
        </authorList>
    </citation>
    <scope>NUCLEOTIDE SEQUENCE [LARGE SCALE GENOMIC DNA]</scope>
</reference>
<feature type="transmembrane region" description="Helical" evidence="7">
    <location>
        <begin position="224"/>
        <end position="253"/>
    </location>
</feature>
<feature type="transmembrane region" description="Helical" evidence="7">
    <location>
        <begin position="35"/>
        <end position="57"/>
    </location>
</feature>
<protein>
    <submittedName>
        <fullName evidence="9">Peptide ABC transporter permease</fullName>
    </submittedName>
</protein>
<evidence type="ECO:0000256" key="7">
    <source>
        <dbReference type="RuleBase" id="RU363032"/>
    </source>
</evidence>
<sequence>MAIDSDIAAEKLVVPEIAAPVEKHRAWGRLWGDPVARLALAVLVGLVGAIALGPLLYSASPSAIDFGRAFLPPGWGQPLGTNDLGQDQLARLLIGGRISLAVGLAATLVGISLGVGIGAVAGFYGGWVDGVLMRLTDLFLALPQLPLVLLVVYLFGDPVRRALGAERGIFLLVVLVIGVLNWMSVARLVRAGFLSLKQRTFVQAAVALGARPWGIVKSHLLPNILGPVIVAATIGVGNALLAESTLSFLGVGFPPDVPTWGRMLYDAQNYIESAPYLVLAPGLAIFLTVLCINTLGDRLRDSLDPTSR</sequence>
<dbReference type="Proteomes" id="UP000249081">
    <property type="component" value="Unassembled WGS sequence"/>
</dbReference>
<proteinExistence type="inferred from homology"/>
<keyword evidence="2 7" id="KW-0813">Transport</keyword>
<keyword evidence="4 7" id="KW-0812">Transmembrane</keyword>
<dbReference type="InterPro" id="IPR000515">
    <property type="entry name" value="MetI-like"/>
</dbReference>
<evidence type="ECO:0000259" key="8">
    <source>
        <dbReference type="PROSITE" id="PS50928"/>
    </source>
</evidence>
<comment type="similarity">
    <text evidence="7">Belongs to the binding-protein-dependent transport system permease family.</text>
</comment>
<keyword evidence="3" id="KW-1003">Cell membrane</keyword>
<dbReference type="GO" id="GO:0005886">
    <property type="term" value="C:plasma membrane"/>
    <property type="evidence" value="ECO:0007669"/>
    <property type="project" value="UniProtKB-SubCell"/>
</dbReference>
<dbReference type="Pfam" id="PF00528">
    <property type="entry name" value="BPD_transp_1"/>
    <property type="match status" value="1"/>
</dbReference>
<reference evidence="9 10" key="2">
    <citation type="submission" date="2018-06" db="EMBL/GenBank/DDBJ databases">
        <title>Metagenomic assembly of (sub)arctic Cyanobacteria and their associated microbiome from non-axenic cultures.</title>
        <authorList>
            <person name="Baurain D."/>
        </authorList>
    </citation>
    <scope>NUCLEOTIDE SEQUENCE [LARGE SCALE GENOMIC DNA]</scope>
    <source>
        <strain evidence="9">ULC041bin1</strain>
    </source>
</reference>
<dbReference type="InterPro" id="IPR050366">
    <property type="entry name" value="BP-dependent_transpt_permease"/>
</dbReference>
<feature type="domain" description="ABC transmembrane type-1" evidence="8">
    <location>
        <begin position="96"/>
        <end position="296"/>
    </location>
</feature>
<feature type="transmembrane region" description="Helical" evidence="7">
    <location>
        <begin position="168"/>
        <end position="189"/>
    </location>
</feature>